<dbReference type="AlphaFoldDB" id="G0EE47"/>
<evidence type="ECO:0000313" key="10">
    <source>
        <dbReference type="EMBL" id="AEM37963.1"/>
    </source>
</evidence>
<feature type="binding site" evidence="8">
    <location>
        <position position="63"/>
    </location>
    <ligand>
        <name>Zn(2+)</name>
        <dbReference type="ChEBI" id="CHEBI:29105"/>
    </ligand>
</feature>
<keyword evidence="4 8" id="KW-0479">Metal-binding</keyword>
<keyword evidence="6 8" id="KW-0378">Hydrolase</keyword>
<dbReference type="HAMAP" id="MF_00757">
    <property type="entry name" value="RNase_P_4"/>
    <property type="match status" value="1"/>
</dbReference>
<dbReference type="InParanoid" id="G0EE47"/>
<dbReference type="EMBL" id="CP002838">
    <property type="protein sequence ID" value="AEM37963.1"/>
    <property type="molecule type" value="Genomic_DNA"/>
</dbReference>
<keyword evidence="3 8" id="KW-0540">Nuclease</keyword>
<dbReference type="InterPro" id="IPR016432">
    <property type="entry name" value="RNP4"/>
</dbReference>
<gene>
    <name evidence="8" type="primary">rnp4</name>
    <name evidence="10" type="ordered locus">Pyrfu_0091</name>
</gene>
<dbReference type="Gene3D" id="1.20.5.420">
    <property type="entry name" value="Immunoglobulin FC, subunit C"/>
    <property type="match status" value="1"/>
</dbReference>
<dbReference type="EC" id="3.1.26.5" evidence="8"/>
<dbReference type="HOGENOM" id="CLU_079140_3_1_2"/>
<dbReference type="Proteomes" id="UP000001037">
    <property type="component" value="Chromosome"/>
</dbReference>
<dbReference type="eggNOG" id="arCOG04345">
    <property type="taxonomic scope" value="Archaea"/>
</dbReference>
<feature type="binding site" evidence="8">
    <location>
        <position position="94"/>
    </location>
    <ligand>
        <name>Zn(2+)</name>
        <dbReference type="ChEBI" id="CHEBI:29105"/>
    </ligand>
</feature>
<comment type="subcellular location">
    <subcellularLocation>
        <location evidence="8">Cytoplasm</location>
    </subcellularLocation>
</comment>
<comment type="catalytic activity">
    <reaction evidence="8">
        <text>Endonucleolytic cleavage of RNA, removing 5'-extranucleotides from tRNA precursor.</text>
        <dbReference type="EC" id="3.1.26.5"/>
    </reaction>
</comment>
<evidence type="ECO:0000256" key="9">
    <source>
        <dbReference type="SAM" id="MobiDB-lite"/>
    </source>
</evidence>
<keyword evidence="2 8" id="KW-0819">tRNA processing</keyword>
<dbReference type="OrthoDB" id="10058at2157"/>
<feature type="compositionally biased region" description="Basic and acidic residues" evidence="9">
    <location>
        <begin position="127"/>
        <end position="136"/>
    </location>
</feature>
<dbReference type="GO" id="GO:0001682">
    <property type="term" value="P:tRNA 5'-leader removal"/>
    <property type="evidence" value="ECO:0007669"/>
    <property type="project" value="UniProtKB-UniRule"/>
</dbReference>
<feature type="binding site" evidence="8">
    <location>
        <position position="66"/>
    </location>
    <ligand>
        <name>Zn(2+)</name>
        <dbReference type="ChEBI" id="CHEBI:29105"/>
    </ligand>
</feature>
<evidence type="ECO:0000256" key="3">
    <source>
        <dbReference type="ARBA" id="ARBA00022722"/>
    </source>
</evidence>
<keyword evidence="5 8" id="KW-0255">Endonuclease</keyword>
<protein>
    <recommendedName>
        <fullName evidence="8">Ribonuclease P protein component 4</fullName>
        <shortName evidence="8">RNase P component 4</shortName>
        <ecNumber evidence="8">3.1.26.5</ecNumber>
    </recommendedName>
    <alternativeName>
        <fullName evidence="8">Rpp21</fullName>
    </alternativeName>
</protein>
<sequence length="136" mass="15420">MSRRLREVAHDIALQGVRLLLFYAREAARRGDYEYARRLVEHAWRIVEKLDVPTPRSLRRGVCERCGVPLIPGVTARFRLEPRGRRGSRLSVTCLICGWVWRLPYGVSKGEGGPQEAEGDRAAGAGGRDHREERAE</sequence>
<dbReference type="GO" id="GO:0030677">
    <property type="term" value="C:ribonuclease P complex"/>
    <property type="evidence" value="ECO:0007669"/>
    <property type="project" value="UniProtKB-UniRule"/>
</dbReference>
<dbReference type="Pfam" id="PF04032">
    <property type="entry name" value="Rpr2"/>
    <property type="match status" value="1"/>
</dbReference>
<evidence type="ECO:0000313" key="11">
    <source>
        <dbReference type="Proteomes" id="UP000001037"/>
    </source>
</evidence>
<dbReference type="STRING" id="694429.Pyrfu_0091"/>
<evidence type="ECO:0000256" key="8">
    <source>
        <dbReference type="HAMAP-Rule" id="MF_00757"/>
    </source>
</evidence>
<comment type="function">
    <text evidence="8">Part of ribonuclease P, a protein complex that generates mature tRNA molecules by cleaving their 5'-ends.</text>
</comment>
<name>G0EE47_PYRF1</name>
<organism evidence="10 11">
    <name type="scientific">Pyrolobus fumarii (strain DSM 11204 / 1A)</name>
    <dbReference type="NCBI Taxonomy" id="694429"/>
    <lineage>
        <taxon>Archaea</taxon>
        <taxon>Thermoproteota</taxon>
        <taxon>Thermoprotei</taxon>
        <taxon>Desulfurococcales</taxon>
        <taxon>Pyrodictiaceae</taxon>
        <taxon>Pyrolobus</taxon>
    </lineage>
</organism>
<feature type="binding site" evidence="8">
    <location>
        <position position="97"/>
    </location>
    <ligand>
        <name>Zn(2+)</name>
        <dbReference type="ChEBI" id="CHEBI:29105"/>
    </ligand>
</feature>
<comment type="similarity">
    <text evidence="8">Belongs to the eukaryotic/archaeal RNase P protein component 4 family.</text>
</comment>
<evidence type="ECO:0000256" key="6">
    <source>
        <dbReference type="ARBA" id="ARBA00022801"/>
    </source>
</evidence>
<dbReference type="GO" id="GO:0004526">
    <property type="term" value="F:ribonuclease P activity"/>
    <property type="evidence" value="ECO:0007669"/>
    <property type="project" value="UniProtKB-UniRule"/>
</dbReference>
<dbReference type="InterPro" id="IPR007175">
    <property type="entry name" value="Rpr2/Snm1/Rpp21"/>
</dbReference>
<dbReference type="Gene3D" id="6.20.50.20">
    <property type="match status" value="1"/>
</dbReference>
<evidence type="ECO:0000256" key="4">
    <source>
        <dbReference type="ARBA" id="ARBA00022723"/>
    </source>
</evidence>
<evidence type="ECO:0000256" key="7">
    <source>
        <dbReference type="ARBA" id="ARBA00022833"/>
    </source>
</evidence>
<keyword evidence="11" id="KW-1185">Reference proteome</keyword>
<comment type="subunit">
    <text evidence="8">Consists of a catalytic RNA component and at least 4-5 protein subunits.</text>
</comment>
<dbReference type="KEGG" id="pfm:Pyrfu_0091"/>
<evidence type="ECO:0000256" key="2">
    <source>
        <dbReference type="ARBA" id="ARBA00022694"/>
    </source>
</evidence>
<feature type="region of interest" description="Disordered" evidence="9">
    <location>
        <begin position="109"/>
        <end position="136"/>
    </location>
</feature>
<accession>G0EE47</accession>
<reference evidence="10 11" key="1">
    <citation type="journal article" date="2011" name="Stand. Genomic Sci.">
        <title>Complete genome sequence of the hyperthermophilic chemolithoautotroph Pyrolobus fumarii type strain (1A).</title>
        <authorList>
            <person name="Anderson I."/>
            <person name="Goker M."/>
            <person name="Nolan M."/>
            <person name="Lucas S."/>
            <person name="Hammon N."/>
            <person name="Deshpande S."/>
            <person name="Cheng J.F."/>
            <person name="Tapia R."/>
            <person name="Han C."/>
            <person name="Goodwin L."/>
            <person name="Pitluck S."/>
            <person name="Huntemann M."/>
            <person name="Liolios K."/>
            <person name="Ivanova N."/>
            <person name="Pagani I."/>
            <person name="Mavromatis K."/>
            <person name="Ovchinikova G."/>
            <person name="Pati A."/>
            <person name="Chen A."/>
            <person name="Palaniappan K."/>
            <person name="Land M."/>
            <person name="Hauser L."/>
            <person name="Brambilla E.M."/>
            <person name="Huber H."/>
            <person name="Yasawong M."/>
            <person name="Rohde M."/>
            <person name="Spring S."/>
            <person name="Abt B."/>
            <person name="Sikorski J."/>
            <person name="Wirth R."/>
            <person name="Detter J.C."/>
            <person name="Woyke T."/>
            <person name="Bristow J."/>
            <person name="Eisen J.A."/>
            <person name="Markowitz V."/>
            <person name="Hugenholtz P."/>
            <person name="Kyrpides N.C."/>
            <person name="Klenk H.P."/>
            <person name="Lapidus A."/>
        </authorList>
    </citation>
    <scope>NUCLEOTIDE SEQUENCE [LARGE SCALE GENOMIC DNA]</scope>
    <source>
        <strain evidence="11">DSM 11204 / 1A</strain>
    </source>
</reference>
<dbReference type="GO" id="GO:0005737">
    <property type="term" value="C:cytoplasm"/>
    <property type="evidence" value="ECO:0007669"/>
    <property type="project" value="UniProtKB-SubCell"/>
</dbReference>
<proteinExistence type="inferred from homology"/>
<evidence type="ECO:0000256" key="1">
    <source>
        <dbReference type="ARBA" id="ARBA00022490"/>
    </source>
</evidence>
<dbReference type="GO" id="GO:0008270">
    <property type="term" value="F:zinc ion binding"/>
    <property type="evidence" value="ECO:0007669"/>
    <property type="project" value="UniProtKB-UniRule"/>
</dbReference>
<keyword evidence="1 8" id="KW-0963">Cytoplasm</keyword>
<evidence type="ECO:0000256" key="5">
    <source>
        <dbReference type="ARBA" id="ARBA00022759"/>
    </source>
</evidence>
<comment type="cofactor">
    <cofactor evidence="8">
        <name>Zn(2+)</name>
        <dbReference type="ChEBI" id="CHEBI:29105"/>
    </cofactor>
    <text evidence="8">Binds 1 zinc ion per subunit.</text>
</comment>
<keyword evidence="7 8" id="KW-0862">Zinc</keyword>